<dbReference type="EMBL" id="CP080997">
    <property type="protein sequence ID" value="QZA10268.1"/>
    <property type="molecule type" value="Genomic_DNA"/>
</dbReference>
<dbReference type="GO" id="GO:0000287">
    <property type="term" value="F:magnesium ion binding"/>
    <property type="evidence" value="ECO:0007669"/>
    <property type="project" value="UniProtKB-UniRule"/>
</dbReference>
<dbReference type="InterPro" id="IPR022907">
    <property type="entry name" value="VapC_family"/>
</dbReference>
<dbReference type="GO" id="GO:0090729">
    <property type="term" value="F:toxin activity"/>
    <property type="evidence" value="ECO:0007669"/>
    <property type="project" value="UniProtKB-KW"/>
</dbReference>
<comment type="function">
    <text evidence="6">Toxic component of a toxin-antitoxin (TA) system. An RNase.</text>
</comment>
<keyword evidence="1 6" id="KW-1277">Toxin-antitoxin system</keyword>
<evidence type="ECO:0000256" key="5">
    <source>
        <dbReference type="ARBA" id="ARBA00022842"/>
    </source>
</evidence>
<comment type="cofactor">
    <cofactor evidence="6">
        <name>Mg(2+)</name>
        <dbReference type="ChEBI" id="CHEBI:18420"/>
    </cofactor>
</comment>
<sequence length="135" mass="14632">MVVDAGPLYAYVDADDAHHSSALELLQTHPGPLIVPTLVITEVVYLLGTRLGVEPEVRFLGDLAGGAFTVEPVAAADWLRIAELVAQYRDLPLGTVDASVVTTAERLGINEIATVDHRHFTVVRPRHIESFTLLP</sequence>
<evidence type="ECO:0000256" key="2">
    <source>
        <dbReference type="ARBA" id="ARBA00022722"/>
    </source>
</evidence>
<keyword evidence="5 6" id="KW-0460">Magnesium</keyword>
<dbReference type="HAMAP" id="MF_00265">
    <property type="entry name" value="VapC_Nob1"/>
    <property type="match status" value="1"/>
</dbReference>
<evidence type="ECO:0000256" key="3">
    <source>
        <dbReference type="ARBA" id="ARBA00022723"/>
    </source>
</evidence>
<proteinExistence type="inferred from homology"/>
<dbReference type="SUPFAM" id="SSF88723">
    <property type="entry name" value="PIN domain-like"/>
    <property type="match status" value="1"/>
</dbReference>
<evidence type="ECO:0000256" key="6">
    <source>
        <dbReference type="HAMAP-Rule" id="MF_00265"/>
    </source>
</evidence>
<evidence type="ECO:0000313" key="9">
    <source>
        <dbReference type="Proteomes" id="UP000825008"/>
    </source>
</evidence>
<dbReference type="GO" id="GO:0004540">
    <property type="term" value="F:RNA nuclease activity"/>
    <property type="evidence" value="ECO:0007669"/>
    <property type="project" value="InterPro"/>
</dbReference>
<dbReference type="Proteomes" id="UP000825008">
    <property type="component" value="Chromosome"/>
</dbReference>
<gene>
    <name evidence="6" type="primary">vapC</name>
    <name evidence="8" type="ORF">K3U94_20605</name>
</gene>
<evidence type="ECO:0000256" key="1">
    <source>
        <dbReference type="ARBA" id="ARBA00022649"/>
    </source>
</evidence>
<organism evidence="8 9">
    <name type="scientific">Mycolicibacter heraklionensis</name>
    <dbReference type="NCBI Taxonomy" id="512402"/>
    <lineage>
        <taxon>Bacteria</taxon>
        <taxon>Bacillati</taxon>
        <taxon>Actinomycetota</taxon>
        <taxon>Actinomycetes</taxon>
        <taxon>Mycobacteriales</taxon>
        <taxon>Mycobacteriaceae</taxon>
        <taxon>Mycolicibacter</taxon>
    </lineage>
</organism>
<keyword evidence="3 6" id="KW-0479">Metal-binding</keyword>
<dbReference type="EC" id="3.1.-.-" evidence="6"/>
<feature type="domain" description="PIN" evidence="7">
    <location>
        <begin position="1"/>
        <end position="120"/>
    </location>
</feature>
<dbReference type="InterPro" id="IPR002716">
    <property type="entry name" value="PIN_dom"/>
</dbReference>
<evidence type="ECO:0000313" key="8">
    <source>
        <dbReference type="EMBL" id="QZA10268.1"/>
    </source>
</evidence>
<evidence type="ECO:0000259" key="7">
    <source>
        <dbReference type="Pfam" id="PF01850"/>
    </source>
</evidence>
<name>A0A9X7WLE2_9MYCO</name>
<keyword evidence="6" id="KW-0800">Toxin</keyword>
<dbReference type="KEGG" id="mher:K3U94_20605"/>
<keyword evidence="4 6" id="KW-0378">Hydrolase</keyword>
<evidence type="ECO:0000256" key="4">
    <source>
        <dbReference type="ARBA" id="ARBA00022801"/>
    </source>
</evidence>
<keyword evidence="2 6" id="KW-0540">Nuclease</keyword>
<reference evidence="8" key="1">
    <citation type="submission" date="2021-08" db="EMBL/GenBank/DDBJ databases">
        <title>Whole genome sequencing of non-tuberculosis mycobacteria type-strains.</title>
        <authorList>
            <person name="Igarashi Y."/>
            <person name="Osugi A."/>
            <person name="Mitarai S."/>
        </authorList>
    </citation>
    <scope>NUCLEOTIDE SEQUENCE</scope>
    <source>
        <strain evidence="8">JCM 30995</strain>
    </source>
</reference>
<dbReference type="InterPro" id="IPR029060">
    <property type="entry name" value="PIN-like_dom_sf"/>
</dbReference>
<dbReference type="Gene3D" id="3.40.50.1010">
    <property type="entry name" value="5'-nuclease"/>
    <property type="match status" value="1"/>
</dbReference>
<dbReference type="Pfam" id="PF01850">
    <property type="entry name" value="PIN"/>
    <property type="match status" value="1"/>
</dbReference>
<dbReference type="AlphaFoldDB" id="A0A9X7WLE2"/>
<protein>
    <recommendedName>
        <fullName evidence="6">Ribonuclease VapC</fullName>
        <shortName evidence="6">RNase VapC</shortName>
        <ecNumber evidence="6">3.1.-.-</ecNumber>
    </recommendedName>
    <alternativeName>
        <fullName evidence="6">Toxin VapC</fullName>
    </alternativeName>
</protein>
<feature type="binding site" evidence="6">
    <location>
        <position position="97"/>
    </location>
    <ligand>
        <name>Mg(2+)</name>
        <dbReference type="ChEBI" id="CHEBI:18420"/>
    </ligand>
</feature>
<feature type="binding site" evidence="6">
    <location>
        <position position="4"/>
    </location>
    <ligand>
        <name>Mg(2+)</name>
        <dbReference type="ChEBI" id="CHEBI:18420"/>
    </ligand>
</feature>
<dbReference type="GO" id="GO:0016787">
    <property type="term" value="F:hydrolase activity"/>
    <property type="evidence" value="ECO:0007669"/>
    <property type="project" value="UniProtKB-KW"/>
</dbReference>
<accession>A0A9X7WLE2</accession>
<comment type="similarity">
    <text evidence="6">Belongs to the PINc/VapC protein family.</text>
</comment>